<gene>
    <name evidence="3" type="ORF">SAMN02982989_2725</name>
</gene>
<evidence type="ECO:0000256" key="1">
    <source>
        <dbReference type="SAM" id="MobiDB-lite"/>
    </source>
</evidence>
<dbReference type="Proteomes" id="UP000192903">
    <property type="component" value="Unassembled WGS sequence"/>
</dbReference>
<reference evidence="4" key="1">
    <citation type="submission" date="2017-04" db="EMBL/GenBank/DDBJ databases">
        <authorList>
            <person name="Varghese N."/>
            <person name="Submissions S."/>
        </authorList>
    </citation>
    <scope>NUCLEOTIDE SEQUENCE [LARGE SCALE GENOMIC DNA]</scope>
    <source>
        <strain evidence="4">B4P</strain>
    </source>
</reference>
<evidence type="ECO:0000256" key="2">
    <source>
        <dbReference type="SAM" id="SignalP"/>
    </source>
</evidence>
<feature type="signal peptide" evidence="2">
    <location>
        <begin position="1"/>
        <end position="36"/>
    </location>
</feature>
<evidence type="ECO:0000313" key="4">
    <source>
        <dbReference type="Proteomes" id="UP000192903"/>
    </source>
</evidence>
<name>A0A1X7FE87_9HYPH</name>
<dbReference type="STRING" id="464029.SAMN02982989_2725"/>
<dbReference type="RefSeq" id="WP_085422866.1">
    <property type="nucleotide sequence ID" value="NZ_FXAF01000006.1"/>
</dbReference>
<keyword evidence="2" id="KW-0732">Signal</keyword>
<sequence length="266" mass="28084">MRNAAETTISQMLTRLSLAVLLSAAASLTAASHAFALSELRPSVEAPRQAETGREGQVQEAFEGTTLPLPGPAIDQSAQAGEKPAGDAQGDEKPTASPDPNAAQAQPDASDPPTEIIVDMSKLPEPVRRMREQIVEAAASGDIERLRPLLGSGADQTAVMNGESDDPIETLKSFSGDPDGQEILAIMLDILSTGAARFDAGTPDETYVWPYFTGKALDALTPPERVDLLRIVTAGDLAGMEDNGNYNFFRAGISPDGKWKFFSGGD</sequence>
<feature type="compositionally biased region" description="Low complexity" evidence="1">
    <location>
        <begin position="96"/>
        <end position="113"/>
    </location>
</feature>
<protein>
    <recommendedName>
        <fullName evidence="5">Ankyrin repeat domain-containing protein</fullName>
    </recommendedName>
</protein>
<accession>A0A1X7FE87</accession>
<dbReference type="OrthoDB" id="9809589at2"/>
<dbReference type="AlphaFoldDB" id="A0A1X7FE87"/>
<evidence type="ECO:0008006" key="5">
    <source>
        <dbReference type="Google" id="ProtNLM"/>
    </source>
</evidence>
<dbReference type="EMBL" id="FXAF01000006">
    <property type="protein sequence ID" value="SMF50235.1"/>
    <property type="molecule type" value="Genomic_DNA"/>
</dbReference>
<keyword evidence="4" id="KW-1185">Reference proteome</keyword>
<proteinExistence type="predicted"/>
<feature type="region of interest" description="Disordered" evidence="1">
    <location>
        <begin position="65"/>
        <end position="115"/>
    </location>
</feature>
<organism evidence="3 4">
    <name type="scientific">Xaviernesmea oryzae</name>
    <dbReference type="NCBI Taxonomy" id="464029"/>
    <lineage>
        <taxon>Bacteria</taxon>
        <taxon>Pseudomonadati</taxon>
        <taxon>Pseudomonadota</taxon>
        <taxon>Alphaproteobacteria</taxon>
        <taxon>Hyphomicrobiales</taxon>
        <taxon>Rhizobiaceae</taxon>
        <taxon>Rhizobium/Agrobacterium group</taxon>
        <taxon>Xaviernesmea</taxon>
    </lineage>
</organism>
<evidence type="ECO:0000313" key="3">
    <source>
        <dbReference type="EMBL" id="SMF50235.1"/>
    </source>
</evidence>
<feature type="chain" id="PRO_5012372062" description="Ankyrin repeat domain-containing protein" evidence="2">
    <location>
        <begin position="37"/>
        <end position="266"/>
    </location>
</feature>